<dbReference type="AlphaFoldDB" id="A0A7R7RNW3"/>
<sequence>MGQRGADREAATVDDLAETRGLAAEAVRAGALGFASSRLATHRTDGGQQIPSFDAAEGRFSRLRGG</sequence>
<reference evidence="2 3" key="1">
    <citation type="submission" date="2020-12" db="EMBL/GenBank/DDBJ databases">
        <title>Genome sequence of clinical Mycobacterium intracellulare strains.</title>
        <authorList>
            <person name="Tateishi Y."/>
            <person name="Matsumoto S."/>
            <person name="Fukushima Y."/>
            <person name="Nakajima C."/>
            <person name="Suzuki Y."/>
        </authorList>
    </citation>
    <scope>NUCLEOTIDE SEQUENCE [LARGE SCALE GENOMIC DNA]</scope>
    <source>
        <strain evidence="2 3">M018</strain>
    </source>
</reference>
<accession>A0A7R7RNW3</accession>
<gene>
    <name evidence="2" type="ORF">MINTM018_13550</name>
</gene>
<dbReference type="Proteomes" id="UP000595205">
    <property type="component" value="Chromosome"/>
</dbReference>
<feature type="region of interest" description="Disordered" evidence="1">
    <location>
        <begin position="43"/>
        <end position="66"/>
    </location>
</feature>
<organism evidence="2 3">
    <name type="scientific">Mycobacterium intracellulare</name>
    <dbReference type="NCBI Taxonomy" id="1767"/>
    <lineage>
        <taxon>Bacteria</taxon>
        <taxon>Bacillati</taxon>
        <taxon>Actinomycetota</taxon>
        <taxon>Actinomycetes</taxon>
        <taxon>Mycobacteriales</taxon>
        <taxon>Mycobacteriaceae</taxon>
        <taxon>Mycobacterium</taxon>
        <taxon>Mycobacterium avium complex (MAC)</taxon>
    </lineage>
</organism>
<evidence type="ECO:0000256" key="1">
    <source>
        <dbReference type="SAM" id="MobiDB-lite"/>
    </source>
</evidence>
<evidence type="ECO:0000313" key="2">
    <source>
        <dbReference type="EMBL" id="BCO98585.1"/>
    </source>
</evidence>
<name>A0A7R7RNW3_MYCIT</name>
<proteinExistence type="predicted"/>
<dbReference type="EMBL" id="AP024255">
    <property type="protein sequence ID" value="BCO98585.1"/>
    <property type="molecule type" value="Genomic_DNA"/>
</dbReference>
<protein>
    <submittedName>
        <fullName evidence="2">Uncharacterized protein</fullName>
    </submittedName>
</protein>
<evidence type="ECO:0000313" key="3">
    <source>
        <dbReference type="Proteomes" id="UP000595205"/>
    </source>
</evidence>